<dbReference type="EMBL" id="JBFOLK010000006">
    <property type="protein sequence ID" value="KAL2504190.1"/>
    <property type="molecule type" value="Genomic_DNA"/>
</dbReference>
<feature type="compositionally biased region" description="Basic and acidic residues" evidence="1">
    <location>
        <begin position="94"/>
        <end position="103"/>
    </location>
</feature>
<dbReference type="Proteomes" id="UP001604336">
    <property type="component" value="Unassembled WGS sequence"/>
</dbReference>
<evidence type="ECO:0000313" key="3">
    <source>
        <dbReference type="EMBL" id="KAL2504190.1"/>
    </source>
</evidence>
<reference evidence="4" key="1">
    <citation type="submission" date="2024-07" db="EMBL/GenBank/DDBJ databases">
        <title>Two chromosome-level genome assemblies of Korean endemic species Abeliophyllum distichum and Forsythia ovata (Oleaceae).</title>
        <authorList>
            <person name="Jang H."/>
        </authorList>
    </citation>
    <scope>NUCLEOTIDE SEQUENCE [LARGE SCALE GENOMIC DNA]</scope>
</reference>
<feature type="compositionally biased region" description="Basic and acidic residues" evidence="1">
    <location>
        <begin position="164"/>
        <end position="174"/>
    </location>
</feature>
<feature type="compositionally biased region" description="Pro residues" evidence="1">
    <location>
        <begin position="179"/>
        <end position="188"/>
    </location>
</feature>
<feature type="region of interest" description="Disordered" evidence="1">
    <location>
        <begin position="1"/>
        <end position="61"/>
    </location>
</feature>
<protein>
    <recommendedName>
        <fullName evidence="2">Retrotransposon gag domain-containing protein</fullName>
    </recommendedName>
</protein>
<feature type="compositionally biased region" description="Acidic residues" evidence="1">
    <location>
        <begin position="80"/>
        <end position="89"/>
    </location>
</feature>
<feature type="compositionally biased region" description="Basic and acidic residues" evidence="1">
    <location>
        <begin position="1"/>
        <end position="16"/>
    </location>
</feature>
<accession>A0ABD1SU02</accession>
<evidence type="ECO:0000313" key="4">
    <source>
        <dbReference type="Proteomes" id="UP001604336"/>
    </source>
</evidence>
<sequence>MSGSDENSRRTRHATDGETMAAPRDAGAPRRRRGRRAPTNFEREMRTMAASVRQLAQHQAQMQGYIQTMHMQRNHPRGEDFEDPDEEQEVNSGRPHESHDRGEASNARTYANDDPRVGERGPQPTLSASVFERLGEHGSRDRPQVSHQRREPAGSPPRNRRERRAREAEARAESEYQPYQPPQGPYHQPPQGSYHQPHHYEEAQQAPNPFPPPVPECPKKTRSYEVDDDDENLPFSEGIRNAPIPNEFRVPKITPAFHLTLSGGAKRWYNKLAAESIHNWPDLKRTFINYFSSGRPALAPVQRLHDIRQAESEPLQSYLSRFNEEMLFCERITDAEALSALKGGLDMNHPFWRDVHNKNPTTFDQLVEMIMEEITNENMILHRNRGGIASNQVPRGQLWENPGETSHSASSSSERLPSRPERGYELCGLCTRRPAPPISSPNGSRLVDRSLQLRGSYPHLLRDRNRLALHIATSPRNAKQVLPCTSKSRAHHRRML</sequence>
<dbReference type="PANTHER" id="PTHR33223">
    <property type="entry name" value="CCHC-TYPE DOMAIN-CONTAINING PROTEIN"/>
    <property type="match status" value="1"/>
</dbReference>
<evidence type="ECO:0000256" key="1">
    <source>
        <dbReference type="SAM" id="MobiDB-lite"/>
    </source>
</evidence>
<dbReference type="PANTHER" id="PTHR33223:SF10">
    <property type="entry name" value="AMINOTRANSFERASE-LIKE PLANT MOBILE DOMAIN-CONTAINING PROTEIN"/>
    <property type="match status" value="1"/>
</dbReference>
<feature type="region of interest" description="Disordered" evidence="1">
    <location>
        <begin position="392"/>
        <end position="420"/>
    </location>
</feature>
<evidence type="ECO:0000259" key="2">
    <source>
        <dbReference type="Pfam" id="PF03732"/>
    </source>
</evidence>
<feature type="domain" description="Retrotransposon gag" evidence="2">
    <location>
        <begin position="257"/>
        <end position="346"/>
    </location>
</feature>
<name>A0ABD1SU02_9LAMI</name>
<dbReference type="InterPro" id="IPR005162">
    <property type="entry name" value="Retrotrans_gag_dom"/>
</dbReference>
<keyword evidence="4" id="KW-1185">Reference proteome</keyword>
<feature type="compositionally biased region" description="Basic and acidic residues" evidence="1">
    <location>
        <begin position="133"/>
        <end position="152"/>
    </location>
</feature>
<dbReference type="AlphaFoldDB" id="A0ABD1SU02"/>
<proteinExistence type="predicted"/>
<organism evidence="3 4">
    <name type="scientific">Abeliophyllum distichum</name>
    <dbReference type="NCBI Taxonomy" id="126358"/>
    <lineage>
        <taxon>Eukaryota</taxon>
        <taxon>Viridiplantae</taxon>
        <taxon>Streptophyta</taxon>
        <taxon>Embryophyta</taxon>
        <taxon>Tracheophyta</taxon>
        <taxon>Spermatophyta</taxon>
        <taxon>Magnoliopsida</taxon>
        <taxon>eudicotyledons</taxon>
        <taxon>Gunneridae</taxon>
        <taxon>Pentapetalae</taxon>
        <taxon>asterids</taxon>
        <taxon>lamiids</taxon>
        <taxon>Lamiales</taxon>
        <taxon>Oleaceae</taxon>
        <taxon>Forsythieae</taxon>
        <taxon>Abeliophyllum</taxon>
    </lineage>
</organism>
<gene>
    <name evidence="3" type="ORF">Adt_19811</name>
</gene>
<feature type="compositionally biased region" description="Low complexity" evidence="1">
    <location>
        <begin position="402"/>
        <end position="415"/>
    </location>
</feature>
<feature type="region of interest" description="Disordered" evidence="1">
    <location>
        <begin position="74"/>
        <end position="240"/>
    </location>
</feature>
<dbReference type="Pfam" id="PF03732">
    <property type="entry name" value="Retrotrans_gag"/>
    <property type="match status" value="1"/>
</dbReference>
<comment type="caution">
    <text evidence="3">The sequence shown here is derived from an EMBL/GenBank/DDBJ whole genome shotgun (WGS) entry which is preliminary data.</text>
</comment>